<evidence type="ECO:0008006" key="4">
    <source>
        <dbReference type="Google" id="ProtNLM"/>
    </source>
</evidence>
<keyword evidence="3" id="KW-1185">Reference proteome</keyword>
<protein>
    <recommendedName>
        <fullName evidence="4">Transposase DDE domain-containing protein</fullName>
    </recommendedName>
</protein>
<sequence length="78" mass="9118">MRPPRARHFASIGHSWRAAPARREAVPSQTGAFTTRGKRRHLKRRIRRTLDLVNGVCDVSDWNFRRPLGSYMRELVCM</sequence>
<reference evidence="2" key="1">
    <citation type="journal article" date="2022" name="bioRxiv">
        <title>Sequencing and chromosome-scale assembly of the giantPleurodeles waltlgenome.</title>
        <authorList>
            <person name="Brown T."/>
            <person name="Elewa A."/>
            <person name="Iarovenko S."/>
            <person name="Subramanian E."/>
            <person name="Araus A.J."/>
            <person name="Petzold A."/>
            <person name="Susuki M."/>
            <person name="Suzuki K.-i.T."/>
            <person name="Hayashi T."/>
            <person name="Toyoda A."/>
            <person name="Oliveira C."/>
            <person name="Osipova E."/>
            <person name="Leigh N.D."/>
            <person name="Simon A."/>
            <person name="Yun M.H."/>
        </authorList>
    </citation>
    <scope>NUCLEOTIDE SEQUENCE</scope>
    <source>
        <strain evidence="2">20211129_DDA</strain>
        <tissue evidence="2">Liver</tissue>
    </source>
</reference>
<organism evidence="2 3">
    <name type="scientific">Pleurodeles waltl</name>
    <name type="common">Iberian ribbed newt</name>
    <dbReference type="NCBI Taxonomy" id="8319"/>
    <lineage>
        <taxon>Eukaryota</taxon>
        <taxon>Metazoa</taxon>
        <taxon>Chordata</taxon>
        <taxon>Craniata</taxon>
        <taxon>Vertebrata</taxon>
        <taxon>Euteleostomi</taxon>
        <taxon>Amphibia</taxon>
        <taxon>Batrachia</taxon>
        <taxon>Caudata</taxon>
        <taxon>Salamandroidea</taxon>
        <taxon>Salamandridae</taxon>
        <taxon>Pleurodelinae</taxon>
        <taxon>Pleurodeles</taxon>
    </lineage>
</organism>
<gene>
    <name evidence="2" type="ORF">NDU88_010858</name>
</gene>
<comment type="caution">
    <text evidence="2">The sequence shown here is derived from an EMBL/GenBank/DDBJ whole genome shotgun (WGS) entry which is preliminary data.</text>
</comment>
<evidence type="ECO:0000313" key="3">
    <source>
        <dbReference type="Proteomes" id="UP001066276"/>
    </source>
</evidence>
<dbReference type="AlphaFoldDB" id="A0AAV7PZ85"/>
<name>A0AAV7PZ85_PLEWA</name>
<proteinExistence type="predicted"/>
<feature type="region of interest" description="Disordered" evidence="1">
    <location>
        <begin position="18"/>
        <end position="40"/>
    </location>
</feature>
<dbReference type="EMBL" id="JANPWB010000011">
    <property type="protein sequence ID" value="KAJ1132549.1"/>
    <property type="molecule type" value="Genomic_DNA"/>
</dbReference>
<dbReference type="Proteomes" id="UP001066276">
    <property type="component" value="Chromosome 7"/>
</dbReference>
<accession>A0AAV7PZ85</accession>
<evidence type="ECO:0000313" key="2">
    <source>
        <dbReference type="EMBL" id="KAJ1132549.1"/>
    </source>
</evidence>
<evidence type="ECO:0000256" key="1">
    <source>
        <dbReference type="SAM" id="MobiDB-lite"/>
    </source>
</evidence>